<protein>
    <recommendedName>
        <fullName evidence="2">Metalloendopeptidase</fullName>
        <ecNumber evidence="2">3.4.24.-</ecNumber>
    </recommendedName>
</protein>
<keyword evidence="1 2" id="KW-0645">Protease</keyword>
<feature type="active site" evidence="1">
    <location>
        <position position="20"/>
    </location>
</feature>
<evidence type="ECO:0000256" key="2">
    <source>
        <dbReference type="RuleBase" id="RU361183"/>
    </source>
</evidence>
<evidence type="ECO:0000313" key="5">
    <source>
        <dbReference type="Proteomes" id="UP001432322"/>
    </source>
</evidence>
<keyword evidence="1 2" id="KW-0479">Metal-binding</keyword>
<dbReference type="EMBL" id="BTSY01000007">
    <property type="protein sequence ID" value="GMT36892.1"/>
    <property type="molecule type" value="Genomic_DNA"/>
</dbReference>
<keyword evidence="1 2" id="KW-0482">Metalloprotease</keyword>
<dbReference type="GO" id="GO:0004222">
    <property type="term" value="F:metalloendopeptidase activity"/>
    <property type="evidence" value="ECO:0007669"/>
    <property type="project" value="UniProtKB-UniRule"/>
</dbReference>
<dbReference type="Pfam" id="PF01400">
    <property type="entry name" value="Astacin"/>
    <property type="match status" value="1"/>
</dbReference>
<dbReference type="PANTHER" id="PTHR10127">
    <property type="entry name" value="DISCOIDIN, CUB, EGF, LAMININ , AND ZINC METALLOPROTEASE DOMAIN CONTAINING"/>
    <property type="match status" value="1"/>
</dbReference>
<feature type="binding site" evidence="1">
    <location>
        <position position="19"/>
    </location>
    <ligand>
        <name>Zn(2+)</name>
        <dbReference type="ChEBI" id="CHEBI:29105"/>
        <note>catalytic</note>
    </ligand>
</feature>
<evidence type="ECO:0000256" key="1">
    <source>
        <dbReference type="PROSITE-ProRule" id="PRU01211"/>
    </source>
</evidence>
<dbReference type="InterPro" id="IPR001506">
    <property type="entry name" value="Peptidase_M12A"/>
</dbReference>
<dbReference type="InterPro" id="IPR024079">
    <property type="entry name" value="MetalloPept_cat_dom_sf"/>
</dbReference>
<dbReference type="GO" id="GO:0008270">
    <property type="term" value="F:zinc ion binding"/>
    <property type="evidence" value="ECO:0007669"/>
    <property type="project" value="UniProtKB-UniRule"/>
</dbReference>
<keyword evidence="1 2" id="KW-0862">Zinc</keyword>
<dbReference type="Proteomes" id="UP001432322">
    <property type="component" value="Unassembled WGS sequence"/>
</dbReference>
<name>A0AAV5WXH2_9BILA</name>
<accession>A0AAV5WXH2</accession>
<feature type="binding site" evidence="1">
    <location>
        <position position="29"/>
    </location>
    <ligand>
        <name>Zn(2+)</name>
        <dbReference type="ChEBI" id="CHEBI:29105"/>
        <note>catalytic</note>
    </ligand>
</feature>
<organism evidence="4 5">
    <name type="scientific">Pristionchus fissidentatus</name>
    <dbReference type="NCBI Taxonomy" id="1538716"/>
    <lineage>
        <taxon>Eukaryota</taxon>
        <taxon>Metazoa</taxon>
        <taxon>Ecdysozoa</taxon>
        <taxon>Nematoda</taxon>
        <taxon>Chromadorea</taxon>
        <taxon>Rhabditida</taxon>
        <taxon>Rhabditina</taxon>
        <taxon>Diplogasteromorpha</taxon>
        <taxon>Diplogasteroidea</taxon>
        <taxon>Neodiplogasteridae</taxon>
        <taxon>Pristionchus</taxon>
    </lineage>
</organism>
<comment type="caution">
    <text evidence="4">The sequence shown here is derived from an EMBL/GenBank/DDBJ whole genome shotgun (WGS) entry which is preliminary data.</text>
</comment>
<dbReference type="PANTHER" id="PTHR10127:SF793">
    <property type="entry name" value="ZINC METALLOPROTEINASE NAS-31"/>
    <property type="match status" value="1"/>
</dbReference>
<comment type="cofactor">
    <cofactor evidence="1 2">
        <name>Zn(2+)</name>
        <dbReference type="ChEBI" id="CHEBI:29105"/>
    </cofactor>
    <text evidence="1 2">Binds 1 zinc ion per subunit.</text>
</comment>
<gene>
    <name evidence="4" type="ORF">PFISCL1PPCAC_28189</name>
</gene>
<feature type="non-terminal residue" evidence="4">
    <location>
        <position position="118"/>
    </location>
</feature>
<comment type="caution">
    <text evidence="1">Lacks conserved residue(s) required for the propagation of feature annotation.</text>
</comment>
<dbReference type="GO" id="GO:0006508">
    <property type="term" value="P:proteolysis"/>
    <property type="evidence" value="ECO:0007669"/>
    <property type="project" value="UniProtKB-KW"/>
</dbReference>
<feature type="binding site" evidence="1">
    <location>
        <position position="23"/>
    </location>
    <ligand>
        <name>Zn(2+)</name>
        <dbReference type="ChEBI" id="CHEBI:29105"/>
        <note>catalytic</note>
    </ligand>
</feature>
<dbReference type="EC" id="3.4.24.-" evidence="2"/>
<proteinExistence type="predicted"/>
<keyword evidence="5" id="KW-1185">Reference proteome</keyword>
<reference evidence="4" key="1">
    <citation type="submission" date="2023-10" db="EMBL/GenBank/DDBJ databases">
        <title>Genome assembly of Pristionchus species.</title>
        <authorList>
            <person name="Yoshida K."/>
            <person name="Sommer R.J."/>
        </authorList>
    </citation>
    <scope>NUCLEOTIDE SEQUENCE</scope>
    <source>
        <strain evidence="4">RS5133</strain>
    </source>
</reference>
<keyword evidence="1 2" id="KW-0378">Hydrolase</keyword>
<evidence type="ECO:0000259" key="3">
    <source>
        <dbReference type="PROSITE" id="PS51864"/>
    </source>
</evidence>
<dbReference type="PROSITE" id="PS51864">
    <property type="entry name" value="ASTACIN"/>
    <property type="match status" value="1"/>
</dbReference>
<dbReference type="PRINTS" id="PR00480">
    <property type="entry name" value="ASTACIN"/>
</dbReference>
<dbReference type="AlphaFoldDB" id="A0AAV5WXH2"/>
<feature type="domain" description="Peptidase M12A" evidence="3">
    <location>
        <begin position="1"/>
        <end position="118"/>
    </location>
</feature>
<evidence type="ECO:0000313" key="4">
    <source>
        <dbReference type="EMBL" id="GMT36892.1"/>
    </source>
</evidence>
<dbReference type="SUPFAM" id="SSF55486">
    <property type="entry name" value="Metalloproteases ('zincins'), catalytic domain"/>
    <property type="match status" value="1"/>
</dbReference>
<feature type="non-terminal residue" evidence="4">
    <location>
        <position position="1"/>
    </location>
</feature>
<sequence length="118" mass="13544">GTQGLNLGLNCMSIGTVCHELTHVFGLLHVQSRFDRNKYIDIDFNNTFNGEKHNYDIEPADKTTFHDIPYELGSNMHTFHKDLARDPTKPAFYAKPAYKMYQEGMKGRIPTFYDILGV</sequence>
<dbReference type="Gene3D" id="3.40.390.10">
    <property type="entry name" value="Collagenase (Catalytic Domain)"/>
    <property type="match status" value="1"/>
</dbReference>